<dbReference type="Proteomes" id="UP001445076">
    <property type="component" value="Unassembled WGS sequence"/>
</dbReference>
<feature type="compositionally biased region" description="Basic and acidic residues" evidence="2">
    <location>
        <begin position="926"/>
        <end position="944"/>
    </location>
</feature>
<evidence type="ECO:0000256" key="2">
    <source>
        <dbReference type="SAM" id="MobiDB-lite"/>
    </source>
</evidence>
<feature type="compositionally biased region" description="Basic and acidic residues" evidence="2">
    <location>
        <begin position="859"/>
        <end position="912"/>
    </location>
</feature>
<keyword evidence="1" id="KW-0175">Coiled coil</keyword>
<feature type="compositionally biased region" description="Basic and acidic residues" evidence="2">
    <location>
        <begin position="1014"/>
        <end position="1030"/>
    </location>
</feature>
<feature type="compositionally biased region" description="Basic and acidic residues" evidence="2">
    <location>
        <begin position="955"/>
        <end position="971"/>
    </location>
</feature>
<feature type="coiled-coil region" evidence="1">
    <location>
        <begin position="626"/>
        <end position="681"/>
    </location>
</feature>
<feature type="region of interest" description="Disordered" evidence="2">
    <location>
        <begin position="18"/>
        <end position="115"/>
    </location>
</feature>
<evidence type="ECO:0000313" key="3">
    <source>
        <dbReference type="EMBL" id="KAK8727768.1"/>
    </source>
</evidence>
<feature type="compositionally biased region" description="Basic and acidic residues" evidence="2">
    <location>
        <begin position="30"/>
        <end position="53"/>
    </location>
</feature>
<gene>
    <name evidence="3" type="ORF">OTU49_009447</name>
</gene>
<evidence type="ECO:0000313" key="4">
    <source>
        <dbReference type="Proteomes" id="UP001445076"/>
    </source>
</evidence>
<name>A0AAW0WA34_CHEQU</name>
<accession>A0AAW0WA34</accession>
<feature type="compositionally biased region" description="Basic residues" evidence="2">
    <location>
        <begin position="1046"/>
        <end position="1057"/>
    </location>
</feature>
<comment type="caution">
    <text evidence="3">The sequence shown here is derived from an EMBL/GenBank/DDBJ whole genome shotgun (WGS) entry which is preliminary data.</text>
</comment>
<keyword evidence="4" id="KW-1185">Reference proteome</keyword>
<feature type="coiled-coil region" evidence="1">
    <location>
        <begin position="530"/>
        <end position="585"/>
    </location>
</feature>
<dbReference type="AlphaFoldDB" id="A0AAW0WA34"/>
<reference evidence="3 4" key="1">
    <citation type="journal article" date="2024" name="BMC Genomics">
        <title>Genome assembly of redclaw crayfish (Cherax quadricarinatus) provides insights into its immune adaptation and hypoxia tolerance.</title>
        <authorList>
            <person name="Liu Z."/>
            <person name="Zheng J."/>
            <person name="Li H."/>
            <person name="Fang K."/>
            <person name="Wang S."/>
            <person name="He J."/>
            <person name="Zhou D."/>
            <person name="Weng S."/>
            <person name="Chi M."/>
            <person name="Gu Z."/>
            <person name="He J."/>
            <person name="Li F."/>
            <person name="Wang M."/>
        </authorList>
    </citation>
    <scope>NUCLEOTIDE SEQUENCE [LARGE SCALE GENOMIC DNA]</scope>
    <source>
        <strain evidence="3">ZL_2023a</strain>
    </source>
</reference>
<feature type="non-terminal residue" evidence="3">
    <location>
        <position position="1136"/>
    </location>
</feature>
<dbReference type="EMBL" id="JARKIK010000074">
    <property type="protein sequence ID" value="KAK8727768.1"/>
    <property type="molecule type" value="Genomic_DNA"/>
</dbReference>
<feature type="compositionally biased region" description="Acidic residues" evidence="2">
    <location>
        <begin position="84"/>
        <end position="106"/>
    </location>
</feature>
<evidence type="ECO:0000256" key="1">
    <source>
        <dbReference type="SAM" id="Coils"/>
    </source>
</evidence>
<feature type="compositionally biased region" description="Basic and acidic residues" evidence="2">
    <location>
        <begin position="1058"/>
        <end position="1123"/>
    </location>
</feature>
<protein>
    <submittedName>
        <fullName evidence="3">Uncharacterized protein</fullName>
    </submittedName>
</protein>
<feature type="region of interest" description="Disordered" evidence="2">
    <location>
        <begin position="853"/>
        <end position="1136"/>
    </location>
</feature>
<proteinExistence type="predicted"/>
<dbReference type="PANTHER" id="PTHR36812">
    <property type="entry name" value="NEUROFILAMENT TRIPLET M PROTEIN-LIKE PROTEIN"/>
    <property type="match status" value="1"/>
</dbReference>
<dbReference type="PANTHER" id="PTHR36812:SF9">
    <property type="entry name" value="MYB-LIKE PROTEIN X ISOFORM X1"/>
    <property type="match status" value="1"/>
</dbReference>
<sequence>MLALQDGVYLWSREVIQGTRGSQHITGMSDPKRDRDSDRDSLTDWTLVDREGTPEDISNDGAQQEEDEDGAESTITPEGATAQGEDEEEEDDVEESEGGSEEEALSDDLVSLGQKVQEIKGESIKASSGSDSSDIETLECPDPGEFYEDHALACNSMNSSLFSSSSLHSFTFVGGSEEGDVESLAGTDISVLDAEKEKLADEETDLSLASSPSLPDDLPAIKPDTQYKHTPDKDLNSRLNIVVALTLACVLGLGLGHFLGWSSRSVWHESMSSAQVRRLRELQDDLVSCMNTPIQASSHPSPEFSVDSPIKDHYQAELNSDNPDYQSDTYIPVLTDGNGDGLLDVESFVESLVMPLEDAGVVLNPSRRQGGMSFLHSKPEGPKLTDPTFATPELIHSKPKFISNLQTGSVKELPEILNEIPKPSVMADTEILLPVVDAEFPPAPLPVSSDNTEAFSEVQETDSVPHSILSRDANVFCGSSSTVGLQQLDQSLMSGCASSLVLDDALSSRVEEDMSSGLPSSVGLEALQVLDEINLENENLESEIIRLQRENIAPIKIRGKDGKYARNLREKINRLIIDNEELRAAVGKLQYADLPDGDATAFTSALEKNYNLRLAVGKLTHLGPDLSALRVSSNDLQTENEELKIKVGKLRYQQQPLPQELNAVARDVEKLRKTIEEASQKKKVPPNLNNAKTYVSYMSQILSAIHTLHEFGEGSLVEKVDVATDIFEDLAPGSIKLNSQLRQKLNVARARFSQIQASLSRKWEKLKELSQPDKMAAVGRDTLARMNRVIVNVVNKVKEIGRSNILRRGKTSIEKTLSTFTDQLTALGLQFDKTWKDLEGEVVVKSDEAADLTADDDNKDDKNKNKDAKNKNKDAKNKNKDAQNKNKDAKNKNKDAKNKNKDTKNKNKDAKNKIKYTGTEDVVEIVPKKREVPESEVKKELLVDKEDEEVGNGKVKKEPHKEAVPKEEEVVSVKARQKPVVKVGAKKDFQAEDVASEQSSEAETKSHKGREGKRRGGGEDKKKIPDDKRKNVAKKIKEKVEEKKQESKRHRSRRNRISQKEEKKDKKEGESQKEESNKKQNDKKNKKSEEKHDSHGNHNDKSRNYHQRNERDRNIKEKDENQRYYKGHYNKYDKKH</sequence>
<organism evidence="3 4">
    <name type="scientific">Cherax quadricarinatus</name>
    <name type="common">Australian red claw crayfish</name>
    <dbReference type="NCBI Taxonomy" id="27406"/>
    <lineage>
        <taxon>Eukaryota</taxon>
        <taxon>Metazoa</taxon>
        <taxon>Ecdysozoa</taxon>
        <taxon>Arthropoda</taxon>
        <taxon>Crustacea</taxon>
        <taxon>Multicrustacea</taxon>
        <taxon>Malacostraca</taxon>
        <taxon>Eumalacostraca</taxon>
        <taxon>Eucarida</taxon>
        <taxon>Decapoda</taxon>
        <taxon>Pleocyemata</taxon>
        <taxon>Astacidea</taxon>
        <taxon>Parastacoidea</taxon>
        <taxon>Parastacidae</taxon>
        <taxon>Cherax</taxon>
    </lineage>
</organism>
<feature type="compositionally biased region" description="Basic residues" evidence="2">
    <location>
        <begin position="1125"/>
        <end position="1136"/>
    </location>
</feature>